<dbReference type="InterPro" id="IPR035929">
    <property type="entry name" value="CoaB-like_sf"/>
</dbReference>
<accession>A0AAV8V1I2</accession>
<dbReference type="EMBL" id="JAMWBK010000003">
    <property type="protein sequence ID" value="KAJ8907032.1"/>
    <property type="molecule type" value="Genomic_DNA"/>
</dbReference>
<evidence type="ECO:0000256" key="1">
    <source>
        <dbReference type="ARBA" id="ARBA00005703"/>
    </source>
</evidence>
<comment type="caution">
    <text evidence="3">The sequence shown here is derived from an EMBL/GenBank/DDBJ whole genome shotgun (WGS) entry which is preliminary data.</text>
</comment>
<keyword evidence="4" id="KW-1185">Reference proteome</keyword>
<dbReference type="AlphaFoldDB" id="A0AAV8V1I2"/>
<evidence type="ECO:0000259" key="2">
    <source>
        <dbReference type="Pfam" id="PF04127"/>
    </source>
</evidence>
<dbReference type="Pfam" id="PF04127">
    <property type="entry name" value="DFP"/>
    <property type="match status" value="1"/>
</dbReference>
<protein>
    <recommendedName>
        <fullName evidence="2">DNA/pantothenate metabolism flavoprotein C-terminal domain-containing protein</fullName>
    </recommendedName>
</protein>
<reference evidence="3 4" key="1">
    <citation type="journal article" date="2023" name="Nat. Commun.">
        <title>Origin of minicircular mitochondrial genomes in red algae.</title>
        <authorList>
            <person name="Lee Y."/>
            <person name="Cho C.H."/>
            <person name="Lee Y.M."/>
            <person name="Park S.I."/>
            <person name="Yang J.H."/>
            <person name="West J.A."/>
            <person name="Bhattacharya D."/>
            <person name="Yoon H.S."/>
        </authorList>
    </citation>
    <scope>NUCLEOTIDE SEQUENCE [LARGE SCALE GENOMIC DNA]</scope>
    <source>
        <strain evidence="3 4">CCMP1338</strain>
        <tissue evidence="3">Whole cell</tissue>
    </source>
</reference>
<dbReference type="GO" id="GO:0003824">
    <property type="term" value="F:catalytic activity"/>
    <property type="evidence" value="ECO:0007669"/>
    <property type="project" value="UniProtKB-ARBA"/>
</dbReference>
<evidence type="ECO:0000313" key="4">
    <source>
        <dbReference type="Proteomes" id="UP001157974"/>
    </source>
</evidence>
<dbReference type="Gene3D" id="3.40.50.10300">
    <property type="entry name" value="CoaB-like"/>
    <property type="match status" value="1"/>
</dbReference>
<feature type="domain" description="DNA/pantothenate metabolism flavoprotein C-terminal" evidence="2">
    <location>
        <begin position="162"/>
        <end position="256"/>
    </location>
</feature>
<comment type="similarity">
    <text evidence="1">Belongs to the PPC synthetase family.</text>
</comment>
<dbReference type="PANTHER" id="PTHR12290">
    <property type="entry name" value="CORNICHON-RELATED"/>
    <property type="match status" value="1"/>
</dbReference>
<sequence length="305" mass="33545">MSDSPRTEIEEKVKAFLDFNSQFSGRRTVIITSGGTTAPLERNTVRFIDNLSTGNRGASSAESFLRVERGDVSYSVIFLHRKSSALPFMRHFAVLSGSSGASFLDFDESSGVIQVVSDENLKSALRDRKRAESERRLLEISFESVEDYEIVVSSSCQAASSLGNELMFFSAAAVSDFYVPSDSMAEHKIQTSGGGMKMNLHPVPKFVGKVRKGWATEAYVASFKLETDVSLLEQKSKNSLSSNEVHVVIGNTLKDRYEKVTLFTLQGIGVIEKQGVSPIKQGVSPIEQELVSWLVDAHTKHIESS</sequence>
<gene>
    <name evidence="3" type="ORF">NDN08_003515</name>
</gene>
<dbReference type="InterPro" id="IPR007085">
    <property type="entry name" value="DNA/pantothenate-metab_flavo_C"/>
</dbReference>
<dbReference type="Proteomes" id="UP001157974">
    <property type="component" value="Unassembled WGS sequence"/>
</dbReference>
<evidence type="ECO:0000313" key="3">
    <source>
        <dbReference type="EMBL" id="KAJ8907032.1"/>
    </source>
</evidence>
<dbReference type="SUPFAM" id="SSF102645">
    <property type="entry name" value="CoaB-like"/>
    <property type="match status" value="1"/>
</dbReference>
<name>A0AAV8V1I2_9RHOD</name>
<dbReference type="GO" id="GO:0015937">
    <property type="term" value="P:coenzyme A biosynthetic process"/>
    <property type="evidence" value="ECO:0007669"/>
    <property type="project" value="UniProtKB-ARBA"/>
</dbReference>
<organism evidence="3 4">
    <name type="scientific">Rhodosorus marinus</name>
    <dbReference type="NCBI Taxonomy" id="101924"/>
    <lineage>
        <taxon>Eukaryota</taxon>
        <taxon>Rhodophyta</taxon>
        <taxon>Stylonematophyceae</taxon>
        <taxon>Stylonematales</taxon>
        <taxon>Stylonemataceae</taxon>
        <taxon>Rhodosorus</taxon>
    </lineage>
</organism>
<proteinExistence type="inferred from homology"/>